<dbReference type="NCBIfam" id="TIGR00009">
    <property type="entry name" value="L28"/>
    <property type="match status" value="1"/>
</dbReference>
<sequence>MRCQICLKSGMSGNNVSHSNRHTKTRFKANVHKQTLDRDGTPVTVKICSRCLRSLHKSPKVRKAFAALK</sequence>
<dbReference type="SUPFAM" id="SSF143800">
    <property type="entry name" value="L28p-like"/>
    <property type="match status" value="1"/>
</dbReference>
<dbReference type="Pfam" id="PF00830">
    <property type="entry name" value="Ribosomal_L28"/>
    <property type="match status" value="1"/>
</dbReference>
<dbReference type="PANTHER" id="PTHR39080:SF1">
    <property type="entry name" value="LARGE RIBOSOMAL SUBUNIT PROTEIN BL28A"/>
    <property type="match status" value="1"/>
</dbReference>
<dbReference type="InterPro" id="IPR037147">
    <property type="entry name" value="Ribosomal_bL28_sf"/>
</dbReference>
<accession>A0AA35R7S3</accession>
<evidence type="ECO:0000256" key="1">
    <source>
        <dbReference type="ARBA" id="ARBA00008760"/>
    </source>
</evidence>
<dbReference type="GO" id="GO:0006412">
    <property type="term" value="P:translation"/>
    <property type="evidence" value="ECO:0007669"/>
    <property type="project" value="InterPro"/>
</dbReference>
<dbReference type="GO" id="GO:0003735">
    <property type="term" value="F:structural constituent of ribosome"/>
    <property type="evidence" value="ECO:0007669"/>
    <property type="project" value="InterPro"/>
</dbReference>
<keyword evidence="2 7" id="KW-0689">Ribosomal protein</keyword>
<dbReference type="InterPro" id="IPR034704">
    <property type="entry name" value="Ribosomal_bL28/bL31-like_sf"/>
</dbReference>
<reference evidence="7" key="1">
    <citation type="submission" date="2023-03" db="EMBL/GenBank/DDBJ databases">
        <authorList>
            <person name="Steffen K."/>
            <person name="Cardenas P."/>
        </authorList>
    </citation>
    <scope>NUCLEOTIDE SEQUENCE</scope>
</reference>
<comment type="similarity">
    <text evidence="1">Belongs to the bacterial ribosomal protein bL28 family.</text>
</comment>
<dbReference type="GO" id="GO:0005840">
    <property type="term" value="C:ribosome"/>
    <property type="evidence" value="ECO:0007669"/>
    <property type="project" value="UniProtKB-KW"/>
</dbReference>
<dbReference type="InterPro" id="IPR050096">
    <property type="entry name" value="Bacterial_rp_bL28"/>
</dbReference>
<dbReference type="Gene3D" id="2.30.170.40">
    <property type="entry name" value="Ribosomal protein L28/L24"/>
    <property type="match status" value="1"/>
</dbReference>
<keyword evidence="3" id="KW-0687">Ribonucleoprotein</keyword>
<organism evidence="7 8">
    <name type="scientific">Geodia barretti</name>
    <name type="common">Barrett's horny sponge</name>
    <dbReference type="NCBI Taxonomy" id="519541"/>
    <lineage>
        <taxon>Eukaryota</taxon>
        <taxon>Metazoa</taxon>
        <taxon>Porifera</taxon>
        <taxon>Demospongiae</taxon>
        <taxon>Heteroscleromorpha</taxon>
        <taxon>Tetractinellida</taxon>
        <taxon>Astrophorina</taxon>
        <taxon>Geodiidae</taxon>
        <taxon>Geodia</taxon>
    </lineage>
</organism>
<dbReference type="InterPro" id="IPR001383">
    <property type="entry name" value="Ribosomal_bL28_bact-type"/>
</dbReference>
<dbReference type="InterPro" id="IPR026569">
    <property type="entry name" value="Ribosomal_bL28"/>
</dbReference>
<name>A0AA35R7S3_GEOBA</name>
<dbReference type="AlphaFoldDB" id="A0AA35R7S3"/>
<proteinExistence type="inferred from homology"/>
<evidence type="ECO:0000256" key="5">
    <source>
        <dbReference type="ARBA" id="ARBA00035269"/>
    </source>
</evidence>
<protein>
    <recommendedName>
        <fullName evidence="4">Large ribosomal subunit protein bL28c</fullName>
    </recommendedName>
    <alternativeName>
        <fullName evidence="6">39S ribosomal protein L28, mitochondrial</fullName>
    </alternativeName>
    <alternativeName>
        <fullName evidence="5">Large ribosomal subunit protein bL28m</fullName>
    </alternativeName>
</protein>
<keyword evidence="8" id="KW-1185">Reference proteome</keyword>
<evidence type="ECO:0000313" key="8">
    <source>
        <dbReference type="Proteomes" id="UP001174909"/>
    </source>
</evidence>
<dbReference type="GO" id="GO:1990904">
    <property type="term" value="C:ribonucleoprotein complex"/>
    <property type="evidence" value="ECO:0007669"/>
    <property type="project" value="UniProtKB-KW"/>
</dbReference>
<comment type="caution">
    <text evidence="7">The sequence shown here is derived from an EMBL/GenBank/DDBJ whole genome shotgun (WGS) entry which is preliminary data.</text>
</comment>
<dbReference type="PANTHER" id="PTHR39080">
    <property type="entry name" value="50S RIBOSOMAL PROTEIN L28"/>
    <property type="match status" value="1"/>
</dbReference>
<evidence type="ECO:0000313" key="7">
    <source>
        <dbReference type="EMBL" id="CAI8006410.1"/>
    </source>
</evidence>
<evidence type="ECO:0000256" key="2">
    <source>
        <dbReference type="ARBA" id="ARBA00022980"/>
    </source>
</evidence>
<evidence type="ECO:0000256" key="4">
    <source>
        <dbReference type="ARBA" id="ARBA00035265"/>
    </source>
</evidence>
<evidence type="ECO:0000256" key="3">
    <source>
        <dbReference type="ARBA" id="ARBA00023274"/>
    </source>
</evidence>
<dbReference type="EMBL" id="CASHTH010000684">
    <property type="protein sequence ID" value="CAI8006410.1"/>
    <property type="molecule type" value="Genomic_DNA"/>
</dbReference>
<dbReference type="Proteomes" id="UP001174909">
    <property type="component" value="Unassembled WGS sequence"/>
</dbReference>
<evidence type="ECO:0000256" key="6">
    <source>
        <dbReference type="ARBA" id="ARBA00035538"/>
    </source>
</evidence>
<gene>
    <name evidence="7" type="ORF">GBAR_LOCUS4699</name>
</gene>